<evidence type="ECO:0000313" key="8">
    <source>
        <dbReference type="EMBL" id="GLD48694.1"/>
    </source>
</evidence>
<comment type="caution">
    <text evidence="8">The sequence shown here is derived from an EMBL/GenBank/DDBJ whole genome shotgun (WGS) entry which is preliminary data.</text>
</comment>
<organism evidence="8 9">
    <name type="scientific">Lates japonicus</name>
    <name type="common">Japanese lates</name>
    <dbReference type="NCBI Taxonomy" id="270547"/>
    <lineage>
        <taxon>Eukaryota</taxon>
        <taxon>Metazoa</taxon>
        <taxon>Chordata</taxon>
        <taxon>Craniata</taxon>
        <taxon>Vertebrata</taxon>
        <taxon>Euteleostomi</taxon>
        <taxon>Actinopterygii</taxon>
        <taxon>Neopterygii</taxon>
        <taxon>Teleostei</taxon>
        <taxon>Neoteleostei</taxon>
        <taxon>Acanthomorphata</taxon>
        <taxon>Carangaria</taxon>
        <taxon>Carangaria incertae sedis</taxon>
        <taxon>Centropomidae</taxon>
        <taxon>Lates</taxon>
    </lineage>
</organism>
<dbReference type="GO" id="GO:0005739">
    <property type="term" value="C:mitochondrion"/>
    <property type="evidence" value="ECO:0007669"/>
    <property type="project" value="UniProtKB-SubCell"/>
</dbReference>
<evidence type="ECO:0000313" key="9">
    <source>
        <dbReference type="Proteomes" id="UP001279410"/>
    </source>
</evidence>
<dbReference type="PANTHER" id="PTHR33734">
    <property type="entry name" value="LYSM DOMAIN-CONTAINING GPI-ANCHORED PROTEIN 2"/>
    <property type="match status" value="1"/>
</dbReference>
<feature type="compositionally biased region" description="Low complexity" evidence="6">
    <location>
        <begin position="228"/>
        <end position="247"/>
    </location>
</feature>
<dbReference type="EMBL" id="BRZM01000006">
    <property type="protein sequence ID" value="GLD48694.1"/>
    <property type="molecule type" value="Genomic_DNA"/>
</dbReference>
<dbReference type="PROSITE" id="PS51782">
    <property type="entry name" value="LYSM"/>
    <property type="match status" value="1"/>
</dbReference>
<evidence type="ECO:0000256" key="1">
    <source>
        <dbReference type="ARBA" id="ARBA00004173"/>
    </source>
</evidence>
<gene>
    <name evidence="8" type="ORF">AKAME5_000263000</name>
</gene>
<reference evidence="8" key="1">
    <citation type="submission" date="2022-08" db="EMBL/GenBank/DDBJ databases">
        <title>Genome sequencing of akame (Lates japonicus).</title>
        <authorList>
            <person name="Hashiguchi Y."/>
            <person name="Takahashi H."/>
        </authorList>
    </citation>
    <scope>NUCLEOTIDE SEQUENCE</scope>
    <source>
        <strain evidence="8">Kochi</strain>
    </source>
</reference>
<dbReference type="AlphaFoldDB" id="A0AAD3M827"/>
<evidence type="ECO:0000256" key="3">
    <source>
        <dbReference type="ARBA" id="ARBA00023128"/>
    </source>
</evidence>
<feature type="non-terminal residue" evidence="8">
    <location>
        <position position="1"/>
    </location>
</feature>
<evidence type="ECO:0000256" key="6">
    <source>
        <dbReference type="SAM" id="MobiDB-lite"/>
    </source>
</evidence>
<keyword evidence="9" id="KW-1185">Reference proteome</keyword>
<feature type="region of interest" description="Disordered" evidence="6">
    <location>
        <begin position="227"/>
        <end position="255"/>
    </location>
</feature>
<accession>A0AAD3M827</accession>
<dbReference type="Proteomes" id="UP001279410">
    <property type="component" value="Unassembled WGS sequence"/>
</dbReference>
<keyword evidence="3" id="KW-0496">Mitochondrion</keyword>
<evidence type="ECO:0000256" key="2">
    <source>
        <dbReference type="ARBA" id="ARBA00009540"/>
    </source>
</evidence>
<dbReference type="SUPFAM" id="SSF54106">
    <property type="entry name" value="LysM domain"/>
    <property type="match status" value="1"/>
</dbReference>
<dbReference type="InterPro" id="IPR036779">
    <property type="entry name" value="LysM_dom_sf"/>
</dbReference>
<dbReference type="PANTHER" id="PTHR33734:SF22">
    <property type="entry name" value="MEMBRANE-BOUND LYTIC MUREIN TRANSGLYCOSYLASE D"/>
    <property type="match status" value="1"/>
</dbReference>
<dbReference type="InterPro" id="IPR018392">
    <property type="entry name" value="LysM"/>
</dbReference>
<protein>
    <recommendedName>
        <fullName evidence="5">Oxidation resistance protein 1</fullName>
    </recommendedName>
</protein>
<feature type="region of interest" description="Disordered" evidence="6">
    <location>
        <begin position="133"/>
        <end position="176"/>
    </location>
</feature>
<dbReference type="Gene3D" id="3.10.350.10">
    <property type="entry name" value="LysM domain"/>
    <property type="match status" value="1"/>
</dbReference>
<dbReference type="Pfam" id="PF01476">
    <property type="entry name" value="LysM"/>
    <property type="match status" value="1"/>
</dbReference>
<dbReference type="CDD" id="cd00118">
    <property type="entry name" value="LysM"/>
    <property type="match status" value="1"/>
</dbReference>
<sequence length="255" mass="27711">MPLRLFAFIFPSLYSSLCKRLPIDRNLSELVALLTRASLSSPVLVSSLLAGEMEIGAITAQDEACLPRKKKHHNIKPMVSRGTSSSLVLKKKSQSVDIASQGFSPTLVPASPLNKAAPPVAKTTTVLAVQENNTTNSQRRSPRCGELKRGYTIDTGQKKTPEKKDGRRMSFQRPKGTIEYSVESRDTLNSIALKFDTTPNELVQLNKLFSRAVVPGQVLYVPDPEYVSSVGSSPSLSPISPLSPTSSEADLEKVT</sequence>
<evidence type="ECO:0000256" key="4">
    <source>
        <dbReference type="ARBA" id="ARBA00037112"/>
    </source>
</evidence>
<comment type="similarity">
    <text evidence="2">Belongs to the OXR1 family.</text>
</comment>
<name>A0AAD3M827_LATJO</name>
<comment type="function">
    <text evidence="4">May be involved in protection from oxidative damage.</text>
</comment>
<dbReference type="SMART" id="SM00257">
    <property type="entry name" value="LysM"/>
    <property type="match status" value="1"/>
</dbReference>
<evidence type="ECO:0000256" key="5">
    <source>
        <dbReference type="ARBA" id="ARBA00040604"/>
    </source>
</evidence>
<comment type="subcellular location">
    <subcellularLocation>
        <location evidence="1">Mitochondrion</location>
    </subcellularLocation>
</comment>
<feature type="compositionally biased region" description="Basic and acidic residues" evidence="6">
    <location>
        <begin position="143"/>
        <end position="168"/>
    </location>
</feature>
<proteinExistence type="inferred from homology"/>
<feature type="domain" description="LysM" evidence="7">
    <location>
        <begin position="178"/>
        <end position="221"/>
    </location>
</feature>
<evidence type="ECO:0000259" key="7">
    <source>
        <dbReference type="PROSITE" id="PS51782"/>
    </source>
</evidence>
<dbReference type="FunFam" id="3.10.350.10:FF:000002">
    <property type="entry name" value="Oxidation resistance protein 1 isoform X1"/>
    <property type="match status" value="1"/>
</dbReference>